<protein>
    <submittedName>
        <fullName evidence="1">GlcG</fullName>
    </submittedName>
</protein>
<dbReference type="PANTHER" id="PTHR34309">
    <property type="entry name" value="SLR1406 PROTEIN"/>
    <property type="match status" value="1"/>
</dbReference>
<name>A0A192CCJ8_ECO25</name>
<dbReference type="PATRIC" id="fig|941280.3.peg.2144"/>
<evidence type="ECO:0000313" key="1">
    <source>
        <dbReference type="EMBL" id="ANK03421.1"/>
    </source>
</evidence>
<dbReference type="InterPro" id="IPR052517">
    <property type="entry name" value="GlcG_carb_metab_protein"/>
</dbReference>
<dbReference type="SUPFAM" id="SSF143744">
    <property type="entry name" value="GlcG-like"/>
    <property type="match status" value="1"/>
</dbReference>
<dbReference type="AlphaFoldDB" id="A0A192CCJ8"/>
<organism evidence="1 2">
    <name type="scientific">Escherichia coli O25b:H4</name>
    <dbReference type="NCBI Taxonomy" id="941280"/>
    <lineage>
        <taxon>Bacteria</taxon>
        <taxon>Pseudomonadati</taxon>
        <taxon>Pseudomonadota</taxon>
        <taxon>Gammaproteobacteria</taxon>
        <taxon>Enterobacterales</taxon>
        <taxon>Enterobacteriaceae</taxon>
        <taxon>Escherichia</taxon>
    </lineage>
</organism>
<evidence type="ECO:0000313" key="2">
    <source>
        <dbReference type="Proteomes" id="UP000183316"/>
    </source>
</evidence>
<proteinExistence type="predicted"/>
<dbReference type="InterPro" id="IPR038084">
    <property type="entry name" value="PduO/GlcC-like_sf"/>
</dbReference>
<reference evidence="1 2" key="1">
    <citation type="submission" date="2016-03" db="EMBL/GenBank/DDBJ databases">
        <title>Genome Sequence and Comparative Pathogenic Determinants of Uropathogenic Escherichia coli O25b:H4, a Clinical Isolate from Saudi Arabia.</title>
        <authorList>
            <person name="Alyamani E.A.J."/>
            <person name="Khiyami M.A."/>
            <person name="Booq R.Y."/>
            <person name="Bahwerth F.S."/>
            <person name="Vaisvil B."/>
            <person name="Schmitt D.P."/>
            <person name="Kapatral V."/>
        </authorList>
    </citation>
    <scope>NUCLEOTIDE SEQUENCE [LARGE SCALE GENOMIC DNA]</scope>
    <source>
        <strain evidence="1 2">O25b:H4</strain>
    </source>
</reference>
<accession>A0A192CCJ8</accession>
<gene>
    <name evidence="1" type="ORF">WLH_02160</name>
</gene>
<dbReference type="EMBL" id="CP015085">
    <property type="protein sequence ID" value="ANK03421.1"/>
    <property type="molecule type" value="Genomic_DNA"/>
</dbReference>
<dbReference type="PANTHER" id="PTHR34309:SF1">
    <property type="entry name" value="PROTEIN GLCG"/>
    <property type="match status" value="1"/>
</dbReference>
<dbReference type="Gene3D" id="3.30.450.150">
    <property type="entry name" value="Haem-degrading domain"/>
    <property type="match status" value="1"/>
</dbReference>
<dbReference type="Pfam" id="PF03928">
    <property type="entry name" value="HbpS-like"/>
    <property type="match status" value="1"/>
</dbReference>
<dbReference type="InterPro" id="IPR005624">
    <property type="entry name" value="PduO/GlcC-like"/>
</dbReference>
<dbReference type="Proteomes" id="UP000183316">
    <property type="component" value="Chromosome"/>
</dbReference>
<dbReference type="NCBIfam" id="NF007275">
    <property type="entry name" value="PRK09732.1"/>
    <property type="match status" value="1"/>
</dbReference>
<sequence>MKRNNKMKTKVILSQQMASAIIAAGQEEAQKNNWSVSIAVADDGGHLLALSRMDDCAPIAAYISQEKARTAALGRRETKGYEEMVNNGRTAFVTAPLLTSLEGGVPVVVDGQIIGAVGVSGLTGAQDAQVAKAAAAVLAK</sequence>